<dbReference type="InterPro" id="IPR003165">
    <property type="entry name" value="Piwi"/>
</dbReference>
<evidence type="ECO:0000259" key="2">
    <source>
        <dbReference type="PROSITE" id="PS50822"/>
    </source>
</evidence>
<keyword evidence="4" id="KW-1185">Reference proteome</keyword>
<dbReference type="InterPro" id="IPR032474">
    <property type="entry name" value="Argonaute_N"/>
</dbReference>
<evidence type="ECO:0000313" key="3">
    <source>
        <dbReference type="EMBL" id="KAJ7349227.1"/>
    </source>
</evidence>
<evidence type="ECO:0000259" key="1">
    <source>
        <dbReference type="PROSITE" id="PS50821"/>
    </source>
</evidence>
<feature type="domain" description="Piwi" evidence="2">
    <location>
        <begin position="500"/>
        <end position="799"/>
    </location>
</feature>
<dbReference type="InterPro" id="IPR036397">
    <property type="entry name" value="RNaseH_sf"/>
</dbReference>
<feature type="domain" description="PAZ" evidence="1">
    <location>
        <begin position="211"/>
        <end position="326"/>
    </location>
</feature>
<dbReference type="Gene3D" id="3.40.50.2300">
    <property type="match status" value="1"/>
</dbReference>
<dbReference type="EMBL" id="JARIHO010000016">
    <property type="protein sequence ID" value="KAJ7349227.1"/>
    <property type="molecule type" value="Genomic_DNA"/>
</dbReference>
<dbReference type="Gene3D" id="3.30.420.10">
    <property type="entry name" value="Ribonuclease H-like superfamily/Ribonuclease H"/>
    <property type="match status" value="1"/>
</dbReference>
<dbReference type="InterPro" id="IPR003100">
    <property type="entry name" value="PAZ_dom"/>
</dbReference>
<accession>A0AAD7ETR8</accession>
<sequence>MAGAPVEVVTNSFLIKSLPTRTYFQYDVGFGTNRIAVFKPEDPKPQKRQRLMHALQVTVYPQVFTPRAVYDGSRLLYSHKVIETGVYRVHGSNQNAPKDAPGWYDITITRTAGQPIIPSNVNKLMVQGQATPETATATNLLQLLLSQNKNQDSPNTGKAYFVPEGKQDLRGMAVELWRGFFQSVRPSIGRMLVTVDTTVAAMYMPGPLPQVCMALLNVREARRLAIRDTNHEDFRKILRHLKNRLVLVKTPDNRPPRTKTVRDLVPGPVGRYEFTGSNGQTTTIGDHFRNVYNLPLQFPDTIGVVTSGKGAPFKVVFPLEMCNLLPGQLYKKKLPPDATATVVSFAAMPPADRLRIITAGGGNQQRSPVQDYQHSEYLVDAGMQIDQTPTTIRGRLLNVPPLLYKDKQVTARDGAWNVLGAHFYAPRQMLLWGVINFDPHRIDQRLIQKTSEDLLRCCNQLDVAPPRAIRTGNGHDVEGEQSLRNLCNELAGGDVTKVDMVVVLLPAKADEIRTRVKYSCDVKLGVRSQCLREPKLQRANNQYFNNVGLKLNARLGGLNSLVDSPVFAELKSKPFMFFGADVAHPGPGANRPSVASLVWSHDMYGAAYCATTRVQLPRTEIMTDLKEMMEIAVRMFGQKHKAAPANIIFFRDGVSEGEFSTVKDIEIGQINEALENVWTTVKIPGPKPKVSFVVVGKRHHVSFFPPNRQDRVGDKTGNCRAGLCVAAGLENPQFPDYYLQSHAAIKGTSRSAHYTILQDDVFGGNIGKLQELSFALCHIYAKATRSVSIPAPVYYADLACARGKFHFDPSADMDIEGSTTSGGKEGDVFQLDPWQNAFEPVNDSIKGSMFFL</sequence>
<dbReference type="PROSITE" id="PS50822">
    <property type="entry name" value="PIWI"/>
    <property type="match status" value="1"/>
</dbReference>
<dbReference type="SMART" id="SM00950">
    <property type="entry name" value="Piwi"/>
    <property type="match status" value="1"/>
</dbReference>
<dbReference type="AlphaFoldDB" id="A0AAD7ETR8"/>
<dbReference type="Pfam" id="PF08699">
    <property type="entry name" value="ArgoL1"/>
    <property type="match status" value="1"/>
</dbReference>
<protein>
    <submittedName>
        <fullName evidence="3">Argonaute-like protein</fullName>
    </submittedName>
</protein>
<dbReference type="SUPFAM" id="SSF53098">
    <property type="entry name" value="Ribonuclease H-like"/>
    <property type="match status" value="1"/>
</dbReference>
<gene>
    <name evidence="3" type="ORF">DFH08DRAFT_807761</name>
</gene>
<dbReference type="InterPro" id="IPR036085">
    <property type="entry name" value="PAZ_dom_sf"/>
</dbReference>
<dbReference type="PROSITE" id="PS50821">
    <property type="entry name" value="PAZ"/>
    <property type="match status" value="1"/>
</dbReference>
<dbReference type="PANTHER" id="PTHR22891">
    <property type="entry name" value="EUKARYOTIC TRANSLATION INITIATION FACTOR 2C"/>
    <property type="match status" value="1"/>
</dbReference>
<dbReference type="Pfam" id="PF16486">
    <property type="entry name" value="ArgoN"/>
    <property type="match status" value="1"/>
</dbReference>
<dbReference type="SMART" id="SM01163">
    <property type="entry name" value="DUF1785"/>
    <property type="match status" value="1"/>
</dbReference>
<proteinExistence type="predicted"/>
<evidence type="ECO:0000313" key="4">
    <source>
        <dbReference type="Proteomes" id="UP001218218"/>
    </source>
</evidence>
<dbReference type="CDD" id="cd02846">
    <property type="entry name" value="PAZ_argonaute_like"/>
    <property type="match status" value="1"/>
</dbReference>
<comment type="caution">
    <text evidence="3">The sequence shown here is derived from an EMBL/GenBank/DDBJ whole genome shotgun (WGS) entry which is preliminary data.</text>
</comment>
<organism evidence="3 4">
    <name type="scientific">Mycena albidolilacea</name>
    <dbReference type="NCBI Taxonomy" id="1033008"/>
    <lineage>
        <taxon>Eukaryota</taxon>
        <taxon>Fungi</taxon>
        <taxon>Dikarya</taxon>
        <taxon>Basidiomycota</taxon>
        <taxon>Agaricomycotina</taxon>
        <taxon>Agaricomycetes</taxon>
        <taxon>Agaricomycetidae</taxon>
        <taxon>Agaricales</taxon>
        <taxon>Marasmiineae</taxon>
        <taxon>Mycenaceae</taxon>
        <taxon>Mycena</taxon>
    </lineage>
</organism>
<dbReference type="Pfam" id="PF02170">
    <property type="entry name" value="PAZ"/>
    <property type="match status" value="1"/>
</dbReference>
<dbReference type="Pfam" id="PF02171">
    <property type="entry name" value="Piwi"/>
    <property type="match status" value="1"/>
</dbReference>
<dbReference type="Proteomes" id="UP001218218">
    <property type="component" value="Unassembled WGS sequence"/>
</dbReference>
<dbReference type="Gene3D" id="2.170.260.10">
    <property type="entry name" value="paz domain"/>
    <property type="match status" value="1"/>
</dbReference>
<dbReference type="InterPro" id="IPR012337">
    <property type="entry name" value="RNaseH-like_sf"/>
</dbReference>
<dbReference type="GO" id="GO:0003723">
    <property type="term" value="F:RNA binding"/>
    <property type="evidence" value="ECO:0007669"/>
    <property type="project" value="InterPro"/>
</dbReference>
<name>A0AAD7ETR8_9AGAR</name>
<dbReference type="InterPro" id="IPR014811">
    <property type="entry name" value="ArgoL1"/>
</dbReference>
<dbReference type="SUPFAM" id="SSF101690">
    <property type="entry name" value="PAZ domain"/>
    <property type="match status" value="1"/>
</dbReference>
<reference evidence="3" key="1">
    <citation type="submission" date="2023-03" db="EMBL/GenBank/DDBJ databases">
        <title>Massive genome expansion in bonnet fungi (Mycena s.s.) driven by repeated elements and novel gene families across ecological guilds.</title>
        <authorList>
            <consortium name="Lawrence Berkeley National Laboratory"/>
            <person name="Harder C.B."/>
            <person name="Miyauchi S."/>
            <person name="Viragh M."/>
            <person name="Kuo A."/>
            <person name="Thoen E."/>
            <person name="Andreopoulos B."/>
            <person name="Lu D."/>
            <person name="Skrede I."/>
            <person name="Drula E."/>
            <person name="Henrissat B."/>
            <person name="Morin E."/>
            <person name="Kohler A."/>
            <person name="Barry K."/>
            <person name="LaButti K."/>
            <person name="Morin E."/>
            <person name="Salamov A."/>
            <person name="Lipzen A."/>
            <person name="Mereny Z."/>
            <person name="Hegedus B."/>
            <person name="Baldrian P."/>
            <person name="Stursova M."/>
            <person name="Weitz H."/>
            <person name="Taylor A."/>
            <person name="Grigoriev I.V."/>
            <person name="Nagy L.G."/>
            <person name="Martin F."/>
            <person name="Kauserud H."/>
        </authorList>
    </citation>
    <scope>NUCLEOTIDE SEQUENCE</scope>
    <source>
        <strain evidence="3">CBHHK002</strain>
    </source>
</reference>